<accession>A0A9N9NVQ7</accession>
<reference evidence="2" key="1">
    <citation type="submission" date="2021-06" db="EMBL/GenBank/DDBJ databases">
        <authorList>
            <person name="Kallberg Y."/>
            <person name="Tangrot J."/>
            <person name="Rosling A."/>
        </authorList>
    </citation>
    <scope>NUCLEOTIDE SEQUENCE</scope>
    <source>
        <strain evidence="2">MA453B</strain>
    </source>
</reference>
<gene>
    <name evidence="2" type="ORF">DERYTH_LOCUS18463</name>
</gene>
<dbReference type="EMBL" id="CAJVPY010018755">
    <property type="protein sequence ID" value="CAG8768475.1"/>
    <property type="molecule type" value="Genomic_DNA"/>
</dbReference>
<dbReference type="GO" id="GO:0006302">
    <property type="term" value="P:double-strand break repair"/>
    <property type="evidence" value="ECO:0007669"/>
    <property type="project" value="UniProtKB-ARBA"/>
</dbReference>
<dbReference type="GO" id="GO:0003677">
    <property type="term" value="F:DNA binding"/>
    <property type="evidence" value="ECO:0007669"/>
    <property type="project" value="InterPro"/>
</dbReference>
<dbReference type="Gene3D" id="3.40.1350.10">
    <property type="match status" value="1"/>
</dbReference>
<evidence type="ECO:0000313" key="2">
    <source>
        <dbReference type="EMBL" id="CAG8768475.1"/>
    </source>
</evidence>
<keyword evidence="3" id="KW-1185">Reference proteome</keyword>
<dbReference type="GO" id="GO:0009307">
    <property type="term" value="P:DNA restriction-modification system"/>
    <property type="evidence" value="ECO:0007669"/>
    <property type="project" value="InterPro"/>
</dbReference>
<feature type="domain" description="Restriction endonuclease type IV Mrr" evidence="1">
    <location>
        <begin position="28"/>
        <end position="93"/>
    </location>
</feature>
<comment type="caution">
    <text evidence="2">The sequence shown here is derived from an EMBL/GenBank/DDBJ whole genome shotgun (WGS) entry which is preliminary data.</text>
</comment>
<dbReference type="InterPro" id="IPR011856">
    <property type="entry name" value="tRNA_endonuc-like_dom_sf"/>
</dbReference>
<evidence type="ECO:0000313" key="3">
    <source>
        <dbReference type="Proteomes" id="UP000789405"/>
    </source>
</evidence>
<dbReference type="Pfam" id="PF04471">
    <property type="entry name" value="Mrr_cat"/>
    <property type="match status" value="1"/>
</dbReference>
<dbReference type="GO" id="GO:0004519">
    <property type="term" value="F:endonuclease activity"/>
    <property type="evidence" value="ECO:0007669"/>
    <property type="project" value="InterPro"/>
</dbReference>
<organism evidence="2 3">
    <name type="scientific">Dentiscutata erythropus</name>
    <dbReference type="NCBI Taxonomy" id="1348616"/>
    <lineage>
        <taxon>Eukaryota</taxon>
        <taxon>Fungi</taxon>
        <taxon>Fungi incertae sedis</taxon>
        <taxon>Mucoromycota</taxon>
        <taxon>Glomeromycotina</taxon>
        <taxon>Glomeromycetes</taxon>
        <taxon>Diversisporales</taxon>
        <taxon>Gigasporaceae</taxon>
        <taxon>Dentiscutata</taxon>
    </lineage>
</organism>
<proteinExistence type="predicted"/>
<dbReference type="InterPro" id="IPR007560">
    <property type="entry name" value="Restrct_endonuc_IV_Mrr"/>
</dbReference>
<sequence>MSKETKQKKDQELIIIEEFKKKSNYSIGYEFEKELANTLNDNGFIANIIACKQGDFGIDIIATYNQQTILIQAKNIEKPLGSPELQKIQSSFNCFETEVLEIIVYNSEKLTNSLTKNAKIW</sequence>
<dbReference type="Proteomes" id="UP000789405">
    <property type="component" value="Unassembled WGS sequence"/>
</dbReference>
<dbReference type="SUPFAM" id="SSF52980">
    <property type="entry name" value="Restriction endonuclease-like"/>
    <property type="match status" value="1"/>
</dbReference>
<dbReference type="AlphaFoldDB" id="A0A9N9NVQ7"/>
<dbReference type="OrthoDB" id="2445775at2759"/>
<dbReference type="InterPro" id="IPR011335">
    <property type="entry name" value="Restrct_endonuc-II-like"/>
</dbReference>
<name>A0A9N9NVQ7_9GLOM</name>
<evidence type="ECO:0000259" key="1">
    <source>
        <dbReference type="Pfam" id="PF04471"/>
    </source>
</evidence>
<protein>
    <submittedName>
        <fullName evidence="2">26988_t:CDS:1</fullName>
    </submittedName>
</protein>